<evidence type="ECO:0000256" key="1">
    <source>
        <dbReference type="SAM" id="Phobius"/>
    </source>
</evidence>
<feature type="transmembrane region" description="Helical" evidence="1">
    <location>
        <begin position="15"/>
        <end position="37"/>
    </location>
</feature>
<keyword evidence="1" id="KW-0812">Transmembrane</keyword>
<dbReference type="Proteomes" id="UP001057134">
    <property type="component" value="Chromosome"/>
</dbReference>
<protein>
    <submittedName>
        <fullName evidence="2">Uncharacterized protein</fullName>
    </submittedName>
</protein>
<dbReference type="EMBL" id="CP027059">
    <property type="protein sequence ID" value="UQZ85904.1"/>
    <property type="molecule type" value="Genomic_DNA"/>
</dbReference>
<gene>
    <name evidence="2" type="ORF">SK3146_05194</name>
</gene>
<reference evidence="2" key="1">
    <citation type="submission" date="2018-02" db="EMBL/GenBank/DDBJ databases">
        <authorList>
            <person name="Kim S.-K."/>
            <person name="Jung H.-I."/>
            <person name="Lee S.-W."/>
        </authorList>
    </citation>
    <scope>NUCLEOTIDE SEQUENCE</scope>
    <source>
        <strain evidence="2">SK3146</strain>
    </source>
</reference>
<evidence type="ECO:0000313" key="2">
    <source>
        <dbReference type="EMBL" id="UQZ85904.1"/>
    </source>
</evidence>
<reference evidence="2" key="2">
    <citation type="journal article" date="2021" name="J Anim Sci Technol">
        <title>Complete genome sequence of Paenibacillus konkukensis sp. nov. SK3146 as a potential probiotic strain.</title>
        <authorList>
            <person name="Jung H.I."/>
            <person name="Park S."/>
            <person name="Niu K.M."/>
            <person name="Lee S.W."/>
            <person name="Kothari D."/>
            <person name="Yi K.J."/>
            <person name="Kim S.K."/>
        </authorList>
    </citation>
    <scope>NUCLEOTIDE SEQUENCE</scope>
    <source>
        <strain evidence="2">SK3146</strain>
    </source>
</reference>
<keyword evidence="3" id="KW-1185">Reference proteome</keyword>
<accession>A0ABY4RWY0</accession>
<organism evidence="2 3">
    <name type="scientific">Paenibacillus konkukensis</name>
    <dbReference type="NCBI Taxonomy" id="2020716"/>
    <lineage>
        <taxon>Bacteria</taxon>
        <taxon>Bacillati</taxon>
        <taxon>Bacillota</taxon>
        <taxon>Bacilli</taxon>
        <taxon>Bacillales</taxon>
        <taxon>Paenibacillaceae</taxon>
        <taxon>Paenibacillus</taxon>
    </lineage>
</organism>
<evidence type="ECO:0000313" key="3">
    <source>
        <dbReference type="Proteomes" id="UP001057134"/>
    </source>
</evidence>
<proteinExistence type="predicted"/>
<keyword evidence="1" id="KW-1133">Transmembrane helix</keyword>
<sequence length="41" mass="4713">MFIFCRLMLSLTKQFVNHLAILVLLVILVAEDGYIIVEDMS</sequence>
<name>A0ABY4RWY0_9BACL</name>
<keyword evidence="1" id="KW-0472">Membrane</keyword>